<dbReference type="InterPro" id="IPR036890">
    <property type="entry name" value="HATPase_C_sf"/>
</dbReference>
<feature type="transmembrane region" description="Helical" evidence="4">
    <location>
        <begin position="21"/>
        <end position="44"/>
    </location>
</feature>
<sequence length="530" mass="57495">MRSREPLPITDALRRELYFFSLYRVFEAALLALVLFSPFGFLAGEPRLPALARGVSFLYLFAALLLFQWARRGQGLRWQVLLGTGIDIVAATLATHALPEAAAGIALMLLFNVGSAALLLPLRFGLGGALLAGGALTAEYVWTQLGDAAQPRPFAEVLMFSVSFLSIAMLTYLLGRQMRDSHALAERRGAELADLAAVNELIIRRMHAGVLLVDGEGHVQLANEAAAALLGDVGGRSIDLLAPEVARRLRQWRGDGKAPDVPLRLGTDQVEVLPRFAGLLGNSDIALVFLDDASQVSRRAESLTLATLGRFSASLAHEIRNPLAAINYAAQLLEESPKIADGDRRLLQIVHQQCQRTNDIVESVLGLARRERATPEQLDLNAFCRRFVTDFRDTMPEGTGNVSAAGADLSLPGMFDSRHLYQVMTVLVQNALNHGRQPGQAALVTVHPHREGANPVIDVIDRGPGIPEGVAAQLFRPFYTTSEHGTGLGLYIARELCHANDARLDYIARGAGTGSCFRITFPAMNALLRH</sequence>
<dbReference type="Gene3D" id="3.30.450.20">
    <property type="entry name" value="PAS domain"/>
    <property type="match status" value="1"/>
</dbReference>
<keyword evidence="4" id="KW-0812">Transmembrane</keyword>
<keyword evidence="6" id="KW-0418">Kinase</keyword>
<name>A0A516V8K9_9GAMM</name>
<dbReference type="InterPro" id="IPR036097">
    <property type="entry name" value="HisK_dim/P_sf"/>
</dbReference>
<dbReference type="SUPFAM" id="SSF55874">
    <property type="entry name" value="ATPase domain of HSP90 chaperone/DNA topoisomerase II/histidine kinase"/>
    <property type="match status" value="1"/>
</dbReference>
<dbReference type="InterPro" id="IPR004358">
    <property type="entry name" value="Sig_transdc_His_kin-like_C"/>
</dbReference>
<organism evidence="6 7">
    <name type="scientific">Pseudoluteimonas lycopersici</name>
    <dbReference type="NCBI Taxonomy" id="1324796"/>
    <lineage>
        <taxon>Bacteria</taxon>
        <taxon>Pseudomonadati</taxon>
        <taxon>Pseudomonadota</taxon>
        <taxon>Gammaproteobacteria</taxon>
        <taxon>Lysobacterales</taxon>
        <taxon>Lysobacteraceae</taxon>
        <taxon>Pseudoluteimonas</taxon>
    </lineage>
</organism>
<proteinExistence type="predicted"/>
<dbReference type="AlphaFoldDB" id="A0A516V8K9"/>
<dbReference type="SMART" id="SM00388">
    <property type="entry name" value="HisKA"/>
    <property type="match status" value="1"/>
</dbReference>
<dbReference type="SMART" id="SM00387">
    <property type="entry name" value="HATPase_c"/>
    <property type="match status" value="1"/>
</dbReference>
<feature type="transmembrane region" description="Helical" evidence="4">
    <location>
        <begin position="124"/>
        <end position="142"/>
    </location>
</feature>
<feature type="transmembrane region" description="Helical" evidence="4">
    <location>
        <begin position="76"/>
        <end position="95"/>
    </location>
</feature>
<evidence type="ECO:0000259" key="5">
    <source>
        <dbReference type="PROSITE" id="PS50109"/>
    </source>
</evidence>
<dbReference type="Gene3D" id="3.30.565.10">
    <property type="entry name" value="Histidine kinase-like ATPase, C-terminal domain"/>
    <property type="match status" value="1"/>
</dbReference>
<dbReference type="CDD" id="cd00082">
    <property type="entry name" value="HisKA"/>
    <property type="match status" value="1"/>
</dbReference>
<keyword evidence="4" id="KW-0472">Membrane</keyword>
<dbReference type="InterPro" id="IPR035965">
    <property type="entry name" value="PAS-like_dom_sf"/>
</dbReference>
<feature type="transmembrane region" description="Helical" evidence="4">
    <location>
        <begin position="154"/>
        <end position="174"/>
    </location>
</feature>
<dbReference type="InterPro" id="IPR003661">
    <property type="entry name" value="HisK_dim/P_dom"/>
</dbReference>
<dbReference type="PRINTS" id="PR00344">
    <property type="entry name" value="BCTRLSENSOR"/>
</dbReference>
<dbReference type="Proteomes" id="UP000315891">
    <property type="component" value="Chromosome"/>
</dbReference>
<evidence type="ECO:0000256" key="4">
    <source>
        <dbReference type="SAM" id="Phobius"/>
    </source>
</evidence>
<dbReference type="EMBL" id="CP041742">
    <property type="protein sequence ID" value="QDQ74855.1"/>
    <property type="molecule type" value="Genomic_DNA"/>
</dbReference>
<dbReference type="GO" id="GO:0000155">
    <property type="term" value="F:phosphorelay sensor kinase activity"/>
    <property type="evidence" value="ECO:0007669"/>
    <property type="project" value="InterPro"/>
</dbReference>
<reference evidence="6 7" key="1">
    <citation type="submission" date="2019-07" db="EMBL/GenBank/DDBJ databases">
        <title>Lysobacter weifangensis sp. nov., isolated from bensulfuron-methyl contaminated farmland soil.</title>
        <authorList>
            <person name="Zhao H."/>
        </authorList>
    </citation>
    <scope>NUCLEOTIDE SEQUENCE [LARGE SCALE GENOMIC DNA]</scope>
    <source>
        <strain evidence="6 7">CC-Bw-6</strain>
    </source>
</reference>
<dbReference type="SUPFAM" id="SSF55785">
    <property type="entry name" value="PYP-like sensor domain (PAS domain)"/>
    <property type="match status" value="1"/>
</dbReference>
<gene>
    <name evidence="6" type="ORF">FNZ56_11865</name>
</gene>
<dbReference type="InterPro" id="IPR005467">
    <property type="entry name" value="His_kinase_dom"/>
</dbReference>
<accession>A0A516V8K9</accession>
<keyword evidence="6" id="KW-0808">Transferase</keyword>
<dbReference type="PROSITE" id="PS50109">
    <property type="entry name" value="HIS_KIN"/>
    <property type="match status" value="1"/>
</dbReference>
<protein>
    <recommendedName>
        <fullName evidence="2">histidine kinase</fullName>
        <ecNumber evidence="2">2.7.13.3</ecNumber>
    </recommendedName>
</protein>
<dbReference type="Pfam" id="PF02518">
    <property type="entry name" value="HATPase_c"/>
    <property type="match status" value="1"/>
</dbReference>
<dbReference type="CDD" id="cd00075">
    <property type="entry name" value="HATPase"/>
    <property type="match status" value="1"/>
</dbReference>
<dbReference type="Gene3D" id="1.10.287.130">
    <property type="match status" value="1"/>
</dbReference>
<dbReference type="SUPFAM" id="SSF47384">
    <property type="entry name" value="Homodimeric domain of signal transducing histidine kinase"/>
    <property type="match status" value="1"/>
</dbReference>
<evidence type="ECO:0000313" key="7">
    <source>
        <dbReference type="Proteomes" id="UP000315891"/>
    </source>
</evidence>
<evidence type="ECO:0000256" key="2">
    <source>
        <dbReference type="ARBA" id="ARBA00012438"/>
    </source>
</evidence>
<dbReference type="PANTHER" id="PTHR43065">
    <property type="entry name" value="SENSOR HISTIDINE KINASE"/>
    <property type="match status" value="1"/>
</dbReference>
<dbReference type="PANTHER" id="PTHR43065:SF52">
    <property type="entry name" value="SENSOR PROTEIN KINASE PILS"/>
    <property type="match status" value="1"/>
</dbReference>
<feature type="domain" description="Histidine kinase" evidence="5">
    <location>
        <begin position="314"/>
        <end position="525"/>
    </location>
</feature>
<evidence type="ECO:0000256" key="1">
    <source>
        <dbReference type="ARBA" id="ARBA00000085"/>
    </source>
</evidence>
<dbReference type="RefSeq" id="WP_143880364.1">
    <property type="nucleotide sequence ID" value="NZ_BAABLZ010000001.1"/>
</dbReference>
<dbReference type="Pfam" id="PF00512">
    <property type="entry name" value="HisKA"/>
    <property type="match status" value="1"/>
</dbReference>
<keyword evidence="4" id="KW-1133">Transmembrane helix</keyword>
<evidence type="ECO:0000256" key="3">
    <source>
        <dbReference type="ARBA" id="ARBA00022553"/>
    </source>
</evidence>
<keyword evidence="3" id="KW-0597">Phosphoprotein</keyword>
<feature type="transmembrane region" description="Helical" evidence="4">
    <location>
        <begin position="50"/>
        <end position="69"/>
    </location>
</feature>
<dbReference type="OrthoDB" id="9815750at2"/>
<comment type="catalytic activity">
    <reaction evidence="1">
        <text>ATP + protein L-histidine = ADP + protein N-phospho-L-histidine.</text>
        <dbReference type="EC" id="2.7.13.3"/>
    </reaction>
</comment>
<feature type="transmembrane region" description="Helical" evidence="4">
    <location>
        <begin position="101"/>
        <end position="119"/>
    </location>
</feature>
<dbReference type="EC" id="2.7.13.3" evidence="2"/>
<dbReference type="InterPro" id="IPR003594">
    <property type="entry name" value="HATPase_dom"/>
</dbReference>
<evidence type="ECO:0000313" key="6">
    <source>
        <dbReference type="EMBL" id="QDQ74855.1"/>
    </source>
</evidence>
<keyword evidence="7" id="KW-1185">Reference proteome</keyword>